<dbReference type="GO" id="GO:0005886">
    <property type="term" value="C:plasma membrane"/>
    <property type="evidence" value="ECO:0007669"/>
    <property type="project" value="TreeGrafter"/>
</dbReference>
<gene>
    <name evidence="2" type="ORF">UFOPK1788_00374</name>
</gene>
<evidence type="ECO:0000313" key="2">
    <source>
        <dbReference type="EMBL" id="CAB4588267.1"/>
    </source>
</evidence>
<dbReference type="PANTHER" id="PTHR30627:SF24">
    <property type="entry name" value="PENICILLIN-BINDING PROTEIN 4B"/>
    <property type="match status" value="1"/>
</dbReference>
<dbReference type="GO" id="GO:0071972">
    <property type="term" value="F:peptidoglycan L,D-transpeptidase activity"/>
    <property type="evidence" value="ECO:0007669"/>
    <property type="project" value="TreeGrafter"/>
</dbReference>
<dbReference type="Gene3D" id="3.40.710.10">
    <property type="entry name" value="DD-peptidase/beta-lactamase superfamily"/>
    <property type="match status" value="1"/>
</dbReference>
<dbReference type="SUPFAM" id="SSF56601">
    <property type="entry name" value="beta-lactamase/transpeptidase-like"/>
    <property type="match status" value="1"/>
</dbReference>
<dbReference type="GO" id="GO:0008658">
    <property type="term" value="F:penicillin binding"/>
    <property type="evidence" value="ECO:0007669"/>
    <property type="project" value="InterPro"/>
</dbReference>
<dbReference type="InterPro" id="IPR050515">
    <property type="entry name" value="Beta-lactam/transpept"/>
</dbReference>
<proteinExistence type="predicted"/>
<dbReference type="EMBL" id="CAEZUE010000032">
    <property type="protein sequence ID" value="CAB4588267.1"/>
    <property type="molecule type" value="Genomic_DNA"/>
</dbReference>
<feature type="domain" description="Penicillin-binding protein transpeptidase" evidence="1">
    <location>
        <begin position="52"/>
        <end position="377"/>
    </location>
</feature>
<dbReference type="GO" id="GO:0071555">
    <property type="term" value="P:cell wall organization"/>
    <property type="evidence" value="ECO:0007669"/>
    <property type="project" value="TreeGrafter"/>
</dbReference>
<evidence type="ECO:0000259" key="1">
    <source>
        <dbReference type="Pfam" id="PF00905"/>
    </source>
</evidence>
<reference evidence="2" key="1">
    <citation type="submission" date="2020-05" db="EMBL/GenBank/DDBJ databases">
        <authorList>
            <person name="Chiriac C."/>
            <person name="Salcher M."/>
            <person name="Ghai R."/>
            <person name="Kavagutti S V."/>
        </authorList>
    </citation>
    <scope>NUCLEOTIDE SEQUENCE</scope>
</reference>
<organism evidence="2">
    <name type="scientific">freshwater metagenome</name>
    <dbReference type="NCBI Taxonomy" id="449393"/>
    <lineage>
        <taxon>unclassified sequences</taxon>
        <taxon>metagenomes</taxon>
        <taxon>ecological metagenomes</taxon>
    </lineage>
</organism>
<dbReference type="Gene3D" id="3.90.1310.10">
    <property type="entry name" value="Penicillin-binding protein 2a (Domain 2)"/>
    <property type="match status" value="1"/>
</dbReference>
<dbReference type="AlphaFoldDB" id="A0A6J6FIN4"/>
<dbReference type="Pfam" id="PF00905">
    <property type="entry name" value="Transpeptidase"/>
    <property type="match status" value="1"/>
</dbReference>
<dbReference type="InterPro" id="IPR012338">
    <property type="entry name" value="Beta-lactam/transpept-like"/>
</dbReference>
<accession>A0A6J6FIN4</accession>
<protein>
    <submittedName>
        <fullName evidence="2">Unannotated protein</fullName>
    </submittedName>
</protein>
<dbReference type="PANTHER" id="PTHR30627">
    <property type="entry name" value="PEPTIDOGLYCAN D,D-TRANSPEPTIDASE"/>
    <property type="match status" value="1"/>
</dbReference>
<name>A0A6J6FIN4_9ZZZZ</name>
<sequence length="382" mass="39347">MNDELSGQSNAQFFDQVLALVTGKSPRGASVQLTINAAVQQAARDAIGDLSGAAIALNPKTGEIYAMVSTPSYDPNLLATHDTESALSQFNDLLNSSNSPLSNRVIAGTLYHPGSVFKLVVAAAALDSGTLTTETEIANPGTLQLPQSTSFINNSNGGQCGSASPTVTIVTALQYSCNIPFAEIGQLVGERTIQDYAEAFGFGATIEIPMAATPSTFPSGMDDAQLMVSSFGQFDVRVSPLQIAMVTSAIANGGVLMQPTVVDSVLAADLRPLREFESTVYSTPITPMTADTLVRMMILGVEGGAASNAQIPGISVAGKTGTAENGEGEPYTLWFTGFAPADNPEVVVAVVIENGGGLGQSGSGNAIAAPIARKIIEAVLAR</sequence>
<dbReference type="InterPro" id="IPR001460">
    <property type="entry name" value="PCN-bd_Tpept"/>
</dbReference>